<organism evidence="7 8">
    <name type="scientific">Lysinibacillus louembei</name>
    <dbReference type="NCBI Taxonomy" id="1470088"/>
    <lineage>
        <taxon>Bacteria</taxon>
        <taxon>Bacillati</taxon>
        <taxon>Bacillota</taxon>
        <taxon>Bacilli</taxon>
        <taxon>Bacillales</taxon>
        <taxon>Bacillaceae</taxon>
        <taxon>Lysinibacillus</taxon>
    </lineage>
</organism>
<accession>A0ABZ0RXT4</accession>
<name>A0ABZ0RXT4_9BACI</name>
<protein>
    <recommendedName>
        <fullName evidence="6">UPF0154 protein R6U77_18405</fullName>
    </recommendedName>
</protein>
<keyword evidence="3 6" id="KW-0812">Transmembrane</keyword>
<gene>
    <name evidence="7" type="ORF">R6U77_18405</name>
</gene>
<dbReference type="RefSeq" id="WP_319836751.1">
    <property type="nucleotide sequence ID" value="NZ_CP137624.1"/>
</dbReference>
<evidence type="ECO:0000256" key="4">
    <source>
        <dbReference type="ARBA" id="ARBA00022989"/>
    </source>
</evidence>
<proteinExistence type="inferred from homology"/>
<dbReference type="Pfam" id="PF03672">
    <property type="entry name" value="UPF0154"/>
    <property type="match status" value="1"/>
</dbReference>
<evidence type="ECO:0000313" key="7">
    <source>
        <dbReference type="EMBL" id="WPK11839.1"/>
    </source>
</evidence>
<dbReference type="HAMAP" id="MF_00363">
    <property type="entry name" value="UPF0154"/>
    <property type="match status" value="1"/>
</dbReference>
<comment type="subcellular location">
    <subcellularLocation>
        <location evidence="6">Cell membrane</location>
        <topology evidence="6">Single-pass membrane protein</topology>
    </subcellularLocation>
    <subcellularLocation>
        <location evidence="1">Membrane</location>
        <topology evidence="1">Single-pass membrane protein</topology>
    </subcellularLocation>
</comment>
<evidence type="ECO:0000256" key="6">
    <source>
        <dbReference type="HAMAP-Rule" id="MF_00363"/>
    </source>
</evidence>
<sequence>MEEVGLTMTWAWILGIVVALIAGVALGFFLARQYMMKYLKENPPINEQMIRVMMAQMGRTPSEKQVRQMMAQMNKVQGK</sequence>
<dbReference type="Proteomes" id="UP001322664">
    <property type="component" value="Chromosome"/>
</dbReference>
<reference evidence="7 8" key="1">
    <citation type="submission" date="2023-09" db="EMBL/GenBank/DDBJ databases">
        <authorList>
            <person name="Page C.A."/>
            <person name="Perez-Diaz I.M."/>
        </authorList>
    </citation>
    <scope>NUCLEOTIDE SEQUENCE [LARGE SCALE GENOMIC DNA]</scope>
    <source>
        <strain evidence="7 8">Ll15</strain>
    </source>
</reference>
<feature type="transmembrane region" description="Helical" evidence="6">
    <location>
        <begin position="12"/>
        <end position="31"/>
    </location>
</feature>
<evidence type="ECO:0000256" key="5">
    <source>
        <dbReference type="ARBA" id="ARBA00023136"/>
    </source>
</evidence>
<comment type="similarity">
    <text evidence="2 6">Belongs to the UPF0154 family.</text>
</comment>
<keyword evidence="5 6" id="KW-0472">Membrane</keyword>
<keyword evidence="6" id="KW-1003">Cell membrane</keyword>
<dbReference type="InterPro" id="IPR005359">
    <property type="entry name" value="UPF0154"/>
</dbReference>
<keyword evidence="8" id="KW-1185">Reference proteome</keyword>
<evidence type="ECO:0000256" key="1">
    <source>
        <dbReference type="ARBA" id="ARBA00004167"/>
    </source>
</evidence>
<dbReference type="EMBL" id="CP137624">
    <property type="protein sequence ID" value="WPK11839.1"/>
    <property type="molecule type" value="Genomic_DNA"/>
</dbReference>
<evidence type="ECO:0000256" key="3">
    <source>
        <dbReference type="ARBA" id="ARBA00022692"/>
    </source>
</evidence>
<evidence type="ECO:0000256" key="2">
    <source>
        <dbReference type="ARBA" id="ARBA00006694"/>
    </source>
</evidence>
<keyword evidence="4 6" id="KW-1133">Transmembrane helix</keyword>
<evidence type="ECO:0000313" key="8">
    <source>
        <dbReference type="Proteomes" id="UP001322664"/>
    </source>
</evidence>